<feature type="non-terminal residue" evidence="6">
    <location>
        <position position="1"/>
    </location>
</feature>
<protein>
    <submittedName>
        <fullName evidence="6">COX2 oxidase</fullName>
    </submittedName>
</protein>
<comment type="caution">
    <text evidence="6">The sequence shown here is derived from an EMBL/GenBank/DDBJ whole genome shotgun (WGS) entry which is preliminary data.</text>
</comment>
<evidence type="ECO:0000259" key="5">
    <source>
        <dbReference type="Pfam" id="PF00116"/>
    </source>
</evidence>
<dbReference type="GO" id="GO:0016020">
    <property type="term" value="C:membrane"/>
    <property type="evidence" value="ECO:0007669"/>
    <property type="project" value="InterPro"/>
</dbReference>
<dbReference type="GO" id="GO:0004129">
    <property type="term" value="F:cytochrome-c oxidase activity"/>
    <property type="evidence" value="ECO:0007669"/>
    <property type="project" value="UniProtKB-EC"/>
</dbReference>
<comment type="catalytic activity">
    <reaction evidence="3">
        <text>4 Fe(II)-[cytochrome c] + O2 + 8 H(+)(in) = 4 Fe(III)-[cytochrome c] + 2 H2O + 4 H(+)(out)</text>
        <dbReference type="Rhea" id="RHEA:11436"/>
        <dbReference type="Rhea" id="RHEA-COMP:10350"/>
        <dbReference type="Rhea" id="RHEA-COMP:14399"/>
        <dbReference type="ChEBI" id="CHEBI:15377"/>
        <dbReference type="ChEBI" id="CHEBI:15378"/>
        <dbReference type="ChEBI" id="CHEBI:15379"/>
        <dbReference type="ChEBI" id="CHEBI:29033"/>
        <dbReference type="ChEBI" id="CHEBI:29034"/>
        <dbReference type="EC" id="7.1.1.9"/>
    </reaction>
    <physiologicalReaction direction="left-to-right" evidence="3">
        <dbReference type="Rhea" id="RHEA:11437"/>
    </physiologicalReaction>
</comment>
<gene>
    <name evidence="6" type="primary">Cox2</name>
    <name evidence="6" type="ORF">G6Z77_0003938</name>
</gene>
<dbReference type="OrthoDB" id="539285at2759"/>
<keyword evidence="4" id="KW-1133">Transmembrane helix</keyword>
<sequence>DFTIIILTFITTLILFIIFKSLSNKFINLFLLEHHIIEIIVLSINFPIRILTTSIDVIYYGIFFGHCSEICGINYSFVPIIEATNLINFKI</sequence>
<name>A0A836K324_9HYME</name>
<feature type="transmembrane region" description="Helical" evidence="4">
    <location>
        <begin position="6"/>
        <end position="22"/>
    </location>
</feature>
<dbReference type="InterPro" id="IPR002429">
    <property type="entry name" value="CcO_II-like_C"/>
</dbReference>
<dbReference type="Pfam" id="PF00116">
    <property type="entry name" value="COX2"/>
    <property type="match status" value="1"/>
</dbReference>
<dbReference type="InterPro" id="IPR008972">
    <property type="entry name" value="Cupredoxin"/>
</dbReference>
<keyword evidence="4" id="KW-0472">Membrane</keyword>
<dbReference type="AlphaFoldDB" id="A0A836K324"/>
<evidence type="ECO:0000313" key="7">
    <source>
        <dbReference type="Proteomes" id="UP000670152"/>
    </source>
</evidence>
<dbReference type="PRINTS" id="PR01166">
    <property type="entry name" value="CYCOXIDASEII"/>
</dbReference>
<evidence type="ECO:0000256" key="3">
    <source>
        <dbReference type="ARBA" id="ARBA00049512"/>
    </source>
</evidence>
<dbReference type="SUPFAM" id="SSF49503">
    <property type="entry name" value="Cupredoxins"/>
    <property type="match status" value="1"/>
</dbReference>
<organism evidence="6 7">
    <name type="scientific">Acromyrmex heyeri</name>
    <dbReference type="NCBI Taxonomy" id="230685"/>
    <lineage>
        <taxon>Eukaryota</taxon>
        <taxon>Metazoa</taxon>
        <taxon>Ecdysozoa</taxon>
        <taxon>Arthropoda</taxon>
        <taxon>Hexapoda</taxon>
        <taxon>Insecta</taxon>
        <taxon>Pterygota</taxon>
        <taxon>Neoptera</taxon>
        <taxon>Endopterygota</taxon>
        <taxon>Hymenoptera</taxon>
        <taxon>Apocrita</taxon>
        <taxon>Aculeata</taxon>
        <taxon>Formicoidea</taxon>
        <taxon>Formicidae</taxon>
        <taxon>Myrmicinae</taxon>
        <taxon>Acromyrmex</taxon>
    </lineage>
</organism>
<evidence type="ECO:0000256" key="2">
    <source>
        <dbReference type="ARBA" id="ARBA00022842"/>
    </source>
</evidence>
<feature type="non-terminal residue" evidence="6">
    <location>
        <position position="91"/>
    </location>
</feature>
<reference evidence="6 7" key="1">
    <citation type="submission" date="2020-02" db="EMBL/GenBank/DDBJ databases">
        <title>Relaxed selection underlies rapid genomic changes in the transitions from sociality to social parasitism in ants.</title>
        <authorList>
            <person name="Bi X."/>
        </authorList>
    </citation>
    <scope>NUCLEOTIDE SEQUENCE [LARGE SCALE GENOMIC DNA]</scope>
    <source>
        <strain evidence="6">BGI-DK2014b</strain>
        <tissue evidence="6">Whole body</tissue>
    </source>
</reference>
<feature type="domain" description="Cytochrome oxidase subunit II copper A binding" evidence="5">
    <location>
        <begin position="45"/>
        <end position="81"/>
    </location>
</feature>
<keyword evidence="7" id="KW-1185">Reference proteome</keyword>
<evidence type="ECO:0000313" key="6">
    <source>
        <dbReference type="EMBL" id="KAG5340888.1"/>
    </source>
</evidence>
<comment type="cofactor">
    <cofactor evidence="1">
        <name>Cu cation</name>
        <dbReference type="ChEBI" id="CHEBI:23378"/>
    </cofactor>
</comment>
<dbReference type="GO" id="GO:0005507">
    <property type="term" value="F:copper ion binding"/>
    <property type="evidence" value="ECO:0007669"/>
    <property type="project" value="InterPro"/>
</dbReference>
<evidence type="ECO:0000256" key="4">
    <source>
        <dbReference type="SAM" id="Phobius"/>
    </source>
</evidence>
<evidence type="ECO:0000256" key="1">
    <source>
        <dbReference type="ARBA" id="ARBA00001935"/>
    </source>
</evidence>
<dbReference type="EMBL" id="JAANIB010002339">
    <property type="protein sequence ID" value="KAG5340888.1"/>
    <property type="molecule type" value="Genomic_DNA"/>
</dbReference>
<proteinExistence type="predicted"/>
<keyword evidence="2" id="KW-0460">Magnesium</keyword>
<keyword evidence="4" id="KW-0812">Transmembrane</keyword>
<dbReference type="Proteomes" id="UP000670152">
    <property type="component" value="Unassembled WGS sequence"/>
</dbReference>
<accession>A0A836K324</accession>